<dbReference type="InterPro" id="IPR036439">
    <property type="entry name" value="Dockerin_dom_sf"/>
</dbReference>
<accession>X0VT50</accession>
<sequence length="256" mass="27760">EGIKSACIAVDGGDSSAVMLFEGNRIIGNYCMVRIGESYGIGENVRFYDNTFVREGYERLDYAIISVGFSSADTGNNYFIDSVFEGDTDYSDVIFGGTGTLREMYAGWTLRVETEADANVVIKNVSNTEVYNGQADTNGVVEVELLQYKEEESGRTYYTDHTVTVTKGTRSTQEVVTMDAKKTVQIDLPIAGDLNHDGFCGQDDLNMVLTFWGQNITGYGGSADPNADVAPGDGDGFIGQDDLNIVLSDWGKGTPP</sequence>
<dbReference type="EMBL" id="BARS01035155">
    <property type="protein sequence ID" value="GAG15628.1"/>
    <property type="molecule type" value="Genomic_DNA"/>
</dbReference>
<reference evidence="1" key="1">
    <citation type="journal article" date="2014" name="Front. Microbiol.">
        <title>High frequency of phylogenetically diverse reductive dehalogenase-homologous genes in deep subseafloor sedimentary metagenomes.</title>
        <authorList>
            <person name="Kawai M."/>
            <person name="Futagami T."/>
            <person name="Toyoda A."/>
            <person name="Takaki Y."/>
            <person name="Nishi S."/>
            <person name="Hori S."/>
            <person name="Arai W."/>
            <person name="Tsubouchi T."/>
            <person name="Morono Y."/>
            <person name="Uchiyama I."/>
            <person name="Ito T."/>
            <person name="Fujiyama A."/>
            <person name="Inagaki F."/>
            <person name="Takami H."/>
        </authorList>
    </citation>
    <scope>NUCLEOTIDE SEQUENCE</scope>
    <source>
        <strain evidence="1">Expedition CK06-06</strain>
    </source>
</reference>
<dbReference type="InterPro" id="IPR018247">
    <property type="entry name" value="EF_Hand_1_Ca_BS"/>
</dbReference>
<dbReference type="PROSITE" id="PS00018">
    <property type="entry name" value="EF_HAND_1"/>
    <property type="match status" value="1"/>
</dbReference>
<dbReference type="AlphaFoldDB" id="X0VT50"/>
<organism evidence="1">
    <name type="scientific">marine sediment metagenome</name>
    <dbReference type="NCBI Taxonomy" id="412755"/>
    <lineage>
        <taxon>unclassified sequences</taxon>
        <taxon>metagenomes</taxon>
        <taxon>ecological metagenomes</taxon>
    </lineage>
</organism>
<dbReference type="Gene3D" id="1.10.1330.10">
    <property type="entry name" value="Dockerin domain"/>
    <property type="match status" value="1"/>
</dbReference>
<protein>
    <submittedName>
        <fullName evidence="1">Uncharacterized protein</fullName>
    </submittedName>
</protein>
<feature type="non-terminal residue" evidence="1">
    <location>
        <position position="1"/>
    </location>
</feature>
<proteinExistence type="predicted"/>
<dbReference type="GO" id="GO:0000272">
    <property type="term" value="P:polysaccharide catabolic process"/>
    <property type="evidence" value="ECO:0007669"/>
    <property type="project" value="InterPro"/>
</dbReference>
<name>X0VT50_9ZZZZ</name>
<gene>
    <name evidence="1" type="ORF">S01H1_54205</name>
</gene>
<evidence type="ECO:0000313" key="1">
    <source>
        <dbReference type="EMBL" id="GAG15628.1"/>
    </source>
</evidence>
<comment type="caution">
    <text evidence="1">The sequence shown here is derived from an EMBL/GenBank/DDBJ whole genome shotgun (WGS) entry which is preliminary data.</text>
</comment>